<keyword evidence="4 6" id="KW-0949">S-adenosyl-L-methionine</keyword>
<reference evidence="8" key="2">
    <citation type="submission" date="2014-07" db="EMBL/GenBank/DDBJ databases">
        <authorList>
            <person name="Hull J."/>
        </authorList>
    </citation>
    <scope>NUCLEOTIDE SEQUENCE</scope>
</reference>
<feature type="binding site" evidence="6">
    <location>
        <position position="81"/>
    </location>
    <ligand>
        <name>S-adenosyl-L-methionine</name>
        <dbReference type="ChEBI" id="CHEBI:59789"/>
    </ligand>
</feature>
<feature type="binding site" evidence="6">
    <location>
        <position position="131"/>
    </location>
    <ligand>
        <name>S-adenosyl-L-methionine</name>
        <dbReference type="ChEBI" id="CHEBI:59789"/>
    </ligand>
</feature>
<dbReference type="CDD" id="cd02440">
    <property type="entry name" value="AdoMet_MTases"/>
    <property type="match status" value="1"/>
</dbReference>
<evidence type="ECO:0000256" key="2">
    <source>
        <dbReference type="ARBA" id="ARBA00022603"/>
    </source>
</evidence>
<reference evidence="8" key="1">
    <citation type="journal article" date="2014" name="PLoS ONE">
        <title>Transcriptome-Based Identification of ABC Transporters in the Western Tarnished Plant Bug Lygus hesperus.</title>
        <authorList>
            <person name="Hull J.J."/>
            <person name="Chaney K."/>
            <person name="Geib S.M."/>
            <person name="Fabrick J.A."/>
            <person name="Brent C.S."/>
            <person name="Walsh D."/>
            <person name="Lavine L.C."/>
        </authorList>
    </citation>
    <scope>NUCLEOTIDE SEQUENCE</scope>
</reference>
<dbReference type="GO" id="GO:0008168">
    <property type="term" value="F:methyltransferase activity"/>
    <property type="evidence" value="ECO:0007669"/>
    <property type="project" value="UniProtKB-UniRule"/>
</dbReference>
<keyword evidence="3 5" id="KW-0808">Transferase</keyword>
<dbReference type="EC" id="2.1.1.-" evidence="5"/>
<feature type="binding site" evidence="6">
    <location>
        <position position="180"/>
    </location>
    <ligand>
        <name>S-adenosyl-L-methionine</name>
        <dbReference type="ChEBI" id="CHEBI:59789"/>
    </ligand>
</feature>
<accession>A0A0A9XA45</accession>
<organism evidence="8">
    <name type="scientific">Lygus hesperus</name>
    <name type="common">Western plant bug</name>
    <dbReference type="NCBI Taxonomy" id="30085"/>
    <lineage>
        <taxon>Eukaryota</taxon>
        <taxon>Metazoa</taxon>
        <taxon>Ecdysozoa</taxon>
        <taxon>Arthropoda</taxon>
        <taxon>Hexapoda</taxon>
        <taxon>Insecta</taxon>
        <taxon>Pterygota</taxon>
        <taxon>Neoptera</taxon>
        <taxon>Paraneoptera</taxon>
        <taxon>Hemiptera</taxon>
        <taxon>Heteroptera</taxon>
        <taxon>Panheteroptera</taxon>
        <taxon>Cimicomorpha</taxon>
        <taxon>Miridae</taxon>
        <taxon>Mirini</taxon>
        <taxon>Lygus</taxon>
    </lineage>
</organism>
<dbReference type="AlphaFoldDB" id="A0A0A9XA45"/>
<feature type="binding site" evidence="6">
    <location>
        <position position="108"/>
    </location>
    <ligand>
        <name>S-adenosyl-L-methionine</name>
        <dbReference type="ChEBI" id="CHEBI:59789"/>
    </ligand>
</feature>
<evidence type="ECO:0000256" key="6">
    <source>
        <dbReference type="PIRSR" id="PIRSR037350-1"/>
    </source>
</evidence>
<sequence>MAMNRFMHPRNPYKSPPDFKSLAIEYPEFREKAIQNLSGHVRLDFRNQGSVWALTKSLLHRDFGLKVEIIPDRLVPTLPLRLNYLLWLEDLFNANPFVFKKISGIDIGTGALCIYPLLAWKHLSWRMLGTETDEHSCQCAQLNIEKNKLEDQVSVTLVSSDTYLIGAVKEDETYDFCMCNPPFHKENTAPKARNPDRHGPRNAPTGTKTEVSVTGGEEAFVTGIINDSAVLKEKIRIYSVMLGHKSSVAPMKQKAMAAGALQTASSVFCQGRTTRWGLAWTFDPRVEIASVKSPFEKEKKQQKASLPFTYDFLIDEGFTYDGLVQKLTQLLEKLEIKSVKEEDDEGIYVVGIVAPTNTWINSRKRRREEKRRLAMLQSQNQNGTEICSKAGADCESFDSAATSTTSTSTDTVSHSEPESSGQEETSKRKLEDSSEQNVTKKMKTESDCGESKAYLKALITILELDDAVKLEILYMDGTGGRDSCNQLLVYLKSHIKDVQ</sequence>
<feature type="compositionally biased region" description="Basic and acidic residues" evidence="7">
    <location>
        <begin position="187"/>
        <end position="199"/>
    </location>
</feature>
<gene>
    <name evidence="8" type="primary">mettl16</name>
    <name evidence="8" type="ORF">CM83_61516</name>
</gene>
<evidence type="ECO:0000313" key="8">
    <source>
        <dbReference type="EMBL" id="JAG17577.1"/>
    </source>
</evidence>
<feature type="region of interest" description="Disordered" evidence="7">
    <location>
        <begin position="187"/>
        <end position="212"/>
    </location>
</feature>
<evidence type="ECO:0000256" key="1">
    <source>
        <dbReference type="ARBA" id="ARBA00005878"/>
    </source>
</evidence>
<evidence type="ECO:0000256" key="3">
    <source>
        <dbReference type="ARBA" id="ARBA00022679"/>
    </source>
</evidence>
<evidence type="ECO:0000256" key="4">
    <source>
        <dbReference type="ARBA" id="ARBA00022691"/>
    </source>
</evidence>
<dbReference type="PIRSF" id="PIRSF037350">
    <property type="entry name" value="Mtase_ZK1128_prd"/>
    <property type="match status" value="1"/>
</dbReference>
<dbReference type="Gene3D" id="3.40.50.150">
    <property type="entry name" value="Vaccinia Virus protein VP39"/>
    <property type="match status" value="1"/>
</dbReference>
<evidence type="ECO:0000256" key="5">
    <source>
        <dbReference type="PIRNR" id="PIRNR037350"/>
    </source>
</evidence>
<evidence type="ECO:0000256" key="7">
    <source>
        <dbReference type="SAM" id="MobiDB-lite"/>
    </source>
</evidence>
<dbReference type="PANTHER" id="PTHR13393">
    <property type="entry name" value="SAM-DEPENDENT METHYLTRANSFERASE"/>
    <property type="match status" value="1"/>
</dbReference>
<dbReference type="InterPro" id="IPR017182">
    <property type="entry name" value="METTL16/PsiM"/>
</dbReference>
<dbReference type="Pfam" id="PF05971">
    <property type="entry name" value="Methyltransf_10"/>
    <property type="match status" value="1"/>
</dbReference>
<feature type="region of interest" description="Disordered" evidence="7">
    <location>
        <begin position="400"/>
        <end position="445"/>
    </location>
</feature>
<dbReference type="SUPFAM" id="SSF53335">
    <property type="entry name" value="S-adenosyl-L-methionine-dependent methyltransferases"/>
    <property type="match status" value="1"/>
</dbReference>
<dbReference type="GO" id="GO:0005634">
    <property type="term" value="C:nucleus"/>
    <property type="evidence" value="ECO:0007669"/>
    <property type="project" value="TreeGrafter"/>
</dbReference>
<dbReference type="EMBL" id="GBHO01026027">
    <property type="protein sequence ID" value="JAG17577.1"/>
    <property type="molecule type" value="Transcribed_RNA"/>
</dbReference>
<keyword evidence="2 5" id="KW-0489">Methyltransferase</keyword>
<dbReference type="PANTHER" id="PTHR13393:SF0">
    <property type="entry name" value="RNA N6-ADENOSINE-METHYLTRANSFERASE METTL16"/>
    <property type="match status" value="1"/>
</dbReference>
<feature type="compositionally biased region" description="Low complexity" evidence="7">
    <location>
        <begin position="400"/>
        <end position="412"/>
    </location>
</feature>
<comment type="similarity">
    <text evidence="1 5">Belongs to the methyltransferase superfamily. METTL16/RlmF family.</text>
</comment>
<dbReference type="InterPro" id="IPR010286">
    <property type="entry name" value="METTL16/RlmF"/>
</dbReference>
<protein>
    <recommendedName>
        <fullName evidence="5">U6 small nuclear RNA (adenine-(43)-N(6))-methyltransferase</fullName>
        <ecNumber evidence="5">2.1.1.-</ecNumber>
    </recommendedName>
</protein>
<proteinExistence type="inferred from homology"/>
<dbReference type="InterPro" id="IPR029063">
    <property type="entry name" value="SAM-dependent_MTases_sf"/>
</dbReference>
<dbReference type="GO" id="GO:0070475">
    <property type="term" value="P:rRNA base methylation"/>
    <property type="evidence" value="ECO:0007669"/>
    <property type="project" value="TreeGrafter"/>
</dbReference>
<name>A0A0A9XA45_LYGHE</name>